<feature type="domain" description="Sulfatase N-terminal" evidence="8">
    <location>
        <begin position="225"/>
        <end position="427"/>
    </location>
</feature>
<keyword evidence="3" id="KW-1003">Cell membrane</keyword>
<dbReference type="PANTHER" id="PTHR47371">
    <property type="entry name" value="LIPOTEICHOIC ACID SYNTHASE"/>
    <property type="match status" value="1"/>
</dbReference>
<dbReference type="GO" id="GO:0016740">
    <property type="term" value="F:transferase activity"/>
    <property type="evidence" value="ECO:0007669"/>
    <property type="project" value="UniProtKB-KW"/>
</dbReference>
<keyword evidence="6 7" id="KW-0472">Membrane</keyword>
<evidence type="ECO:0000313" key="10">
    <source>
        <dbReference type="Proteomes" id="UP000294743"/>
    </source>
</evidence>
<evidence type="ECO:0000256" key="7">
    <source>
        <dbReference type="SAM" id="Phobius"/>
    </source>
</evidence>
<dbReference type="RefSeq" id="WP_134169607.1">
    <property type="nucleotide sequence ID" value="NZ_SODD01000019.1"/>
</dbReference>
<feature type="transmembrane region" description="Helical" evidence="7">
    <location>
        <begin position="6"/>
        <end position="24"/>
    </location>
</feature>
<dbReference type="PANTHER" id="PTHR47371:SF3">
    <property type="entry name" value="PHOSPHOGLYCEROL TRANSFERASE I"/>
    <property type="match status" value="1"/>
</dbReference>
<evidence type="ECO:0000313" key="9">
    <source>
        <dbReference type="EMBL" id="TDW16837.1"/>
    </source>
</evidence>
<dbReference type="CDD" id="cd16015">
    <property type="entry name" value="LTA_synthase"/>
    <property type="match status" value="1"/>
</dbReference>
<proteinExistence type="predicted"/>
<evidence type="ECO:0000256" key="6">
    <source>
        <dbReference type="ARBA" id="ARBA00023136"/>
    </source>
</evidence>
<gene>
    <name evidence="9" type="ORF">EDD63_1193</name>
</gene>
<keyword evidence="5 7" id="KW-1133">Transmembrane helix</keyword>
<dbReference type="OrthoDB" id="9760224at2"/>
<dbReference type="InterPro" id="IPR000917">
    <property type="entry name" value="Sulfatase_N"/>
</dbReference>
<feature type="transmembrane region" description="Helical" evidence="7">
    <location>
        <begin position="58"/>
        <end position="77"/>
    </location>
</feature>
<accession>A0A4R7ZGP4</accession>
<dbReference type="EMBL" id="SODD01000019">
    <property type="protein sequence ID" value="TDW16837.1"/>
    <property type="molecule type" value="Genomic_DNA"/>
</dbReference>
<dbReference type="Gene3D" id="3.40.720.10">
    <property type="entry name" value="Alkaline Phosphatase, subunit A"/>
    <property type="match status" value="1"/>
</dbReference>
<protein>
    <submittedName>
        <fullName evidence="9">Phosphoglycerol transferase</fullName>
    </submittedName>
</protein>
<evidence type="ECO:0000256" key="2">
    <source>
        <dbReference type="ARBA" id="ARBA00004936"/>
    </source>
</evidence>
<evidence type="ECO:0000256" key="4">
    <source>
        <dbReference type="ARBA" id="ARBA00022692"/>
    </source>
</evidence>
<dbReference type="InterPro" id="IPR050448">
    <property type="entry name" value="OpgB/LTA_synthase_biosynth"/>
</dbReference>
<comment type="pathway">
    <text evidence="2">Cell wall biogenesis; lipoteichoic acid biosynthesis.</text>
</comment>
<dbReference type="Pfam" id="PF00884">
    <property type="entry name" value="Sulfatase"/>
    <property type="match status" value="1"/>
</dbReference>
<dbReference type="SUPFAM" id="SSF53649">
    <property type="entry name" value="Alkaline phosphatase-like"/>
    <property type="match status" value="1"/>
</dbReference>
<evidence type="ECO:0000256" key="3">
    <source>
        <dbReference type="ARBA" id="ARBA00022475"/>
    </source>
</evidence>
<dbReference type="GO" id="GO:0005886">
    <property type="term" value="C:plasma membrane"/>
    <property type="evidence" value="ECO:0007669"/>
    <property type="project" value="UniProtKB-SubCell"/>
</dbReference>
<feature type="transmembrane region" description="Helical" evidence="7">
    <location>
        <begin position="83"/>
        <end position="107"/>
    </location>
</feature>
<keyword evidence="4 7" id="KW-0812">Transmembrane</keyword>
<comment type="subcellular location">
    <subcellularLocation>
        <location evidence="1">Cell membrane</location>
        <topology evidence="1">Multi-pass membrane protein</topology>
    </subcellularLocation>
</comment>
<dbReference type="AlphaFoldDB" id="A0A4R7ZGP4"/>
<dbReference type="Proteomes" id="UP000294743">
    <property type="component" value="Unassembled WGS sequence"/>
</dbReference>
<sequence length="473" mass="54169">MSYYVILLILFIGLLAYISARWAIQYFGLSCFEQIVFHLKVPLEGANPQFLIDWVKLCFIKALVIALVIAGVIYFLFYDIAAILSYGALVGLLILAMQEVGIFGWVVNLFRKTNFYEENYVDASKVKLTFPEKERNLIHIYVESLENTYSSVEKGGNYKDDLLYPISDYALENVHFSHKENLGGAKELSGTGWTTGGLVGQSAGIPLLVPLNCKRFSESQPFFPGLTALGDILKAKGYQLEYLIGSDAAFGGRQSYFKDHGDFKIFDLRYAKEHGFLAKDYKEFWGYEDRKLFDFAKSELLELAKSEDPFYFAMLTVDTHHPYGYVDAQCKEQYSERLSNVIACDIKELTEFLDWLKQQDFYEDTTVVISGDHLSMAAGYIRSTYDKSYERTTFNCFLNSAVQPLQPYNREFVTLDMFPTVLASMGVTIEGDRLNLGTNLFSDKKTLVETYGFTYVDKELRKQSKYYKQHIMK</sequence>
<evidence type="ECO:0000256" key="5">
    <source>
        <dbReference type="ARBA" id="ARBA00022989"/>
    </source>
</evidence>
<comment type="caution">
    <text evidence="9">The sequence shown here is derived from an EMBL/GenBank/DDBJ whole genome shotgun (WGS) entry which is preliminary data.</text>
</comment>
<evidence type="ECO:0000259" key="8">
    <source>
        <dbReference type="Pfam" id="PF00884"/>
    </source>
</evidence>
<dbReference type="InterPro" id="IPR017850">
    <property type="entry name" value="Alkaline_phosphatase_core_sf"/>
</dbReference>
<evidence type="ECO:0000256" key="1">
    <source>
        <dbReference type="ARBA" id="ARBA00004651"/>
    </source>
</evidence>
<reference evidence="9 10" key="1">
    <citation type="submission" date="2019-03" db="EMBL/GenBank/DDBJ databases">
        <title>Genomic Encyclopedia of Type Strains, Phase IV (KMG-IV): sequencing the most valuable type-strain genomes for metagenomic binning, comparative biology and taxonomic classification.</title>
        <authorList>
            <person name="Goeker M."/>
        </authorList>
    </citation>
    <scope>NUCLEOTIDE SEQUENCE [LARGE SCALE GENOMIC DNA]</scope>
    <source>
        <strain evidence="9 10">DSM 28867</strain>
    </source>
</reference>
<keyword evidence="9" id="KW-0808">Transferase</keyword>
<name>A0A4R7ZGP4_9FIRM</name>
<organism evidence="9 10">
    <name type="scientific">Breznakia blatticola</name>
    <dbReference type="NCBI Taxonomy" id="1754012"/>
    <lineage>
        <taxon>Bacteria</taxon>
        <taxon>Bacillati</taxon>
        <taxon>Bacillota</taxon>
        <taxon>Erysipelotrichia</taxon>
        <taxon>Erysipelotrichales</taxon>
        <taxon>Erysipelotrichaceae</taxon>
        <taxon>Breznakia</taxon>
    </lineage>
</organism>
<keyword evidence="10" id="KW-1185">Reference proteome</keyword>